<evidence type="ECO:0000313" key="2">
    <source>
        <dbReference type="EMBL" id="GFC94436.1"/>
    </source>
</evidence>
<reference evidence="2" key="1">
    <citation type="journal article" date="2019" name="Sci. Rep.">
        <title>Draft genome of Tanacetum cinerariifolium, the natural source of mosquito coil.</title>
        <authorList>
            <person name="Yamashiro T."/>
            <person name="Shiraishi A."/>
            <person name="Satake H."/>
            <person name="Nakayama K."/>
        </authorList>
    </citation>
    <scope>NUCLEOTIDE SEQUENCE</scope>
</reference>
<feature type="region of interest" description="Disordered" evidence="1">
    <location>
        <begin position="130"/>
        <end position="164"/>
    </location>
</feature>
<accession>A0A699SA59</accession>
<comment type="caution">
    <text evidence="2">The sequence shown here is derived from an EMBL/GenBank/DDBJ whole genome shotgun (WGS) entry which is preliminary data.</text>
</comment>
<proteinExistence type="predicted"/>
<feature type="region of interest" description="Disordered" evidence="1">
    <location>
        <begin position="187"/>
        <end position="212"/>
    </location>
</feature>
<feature type="compositionally biased region" description="Polar residues" evidence="1">
    <location>
        <begin position="148"/>
        <end position="164"/>
    </location>
</feature>
<evidence type="ECO:0000256" key="1">
    <source>
        <dbReference type="SAM" id="MobiDB-lite"/>
    </source>
</evidence>
<organism evidence="2">
    <name type="scientific">Tanacetum cinerariifolium</name>
    <name type="common">Dalmatian daisy</name>
    <name type="synonym">Chrysanthemum cinerariifolium</name>
    <dbReference type="NCBI Taxonomy" id="118510"/>
    <lineage>
        <taxon>Eukaryota</taxon>
        <taxon>Viridiplantae</taxon>
        <taxon>Streptophyta</taxon>
        <taxon>Embryophyta</taxon>
        <taxon>Tracheophyta</taxon>
        <taxon>Spermatophyta</taxon>
        <taxon>Magnoliopsida</taxon>
        <taxon>eudicotyledons</taxon>
        <taxon>Gunneridae</taxon>
        <taxon>Pentapetalae</taxon>
        <taxon>asterids</taxon>
        <taxon>campanulids</taxon>
        <taxon>Asterales</taxon>
        <taxon>Asteraceae</taxon>
        <taxon>Asteroideae</taxon>
        <taxon>Anthemideae</taxon>
        <taxon>Anthemidinae</taxon>
        <taxon>Tanacetum</taxon>
    </lineage>
</organism>
<dbReference type="EMBL" id="BKCJ011148662">
    <property type="protein sequence ID" value="GFC94436.1"/>
    <property type="molecule type" value="Genomic_DNA"/>
</dbReference>
<feature type="compositionally biased region" description="Basic and acidic residues" evidence="1">
    <location>
        <begin position="132"/>
        <end position="144"/>
    </location>
</feature>
<feature type="compositionally biased region" description="Polar residues" evidence="1">
    <location>
        <begin position="203"/>
        <end position="212"/>
    </location>
</feature>
<gene>
    <name evidence="2" type="ORF">Tci_866406</name>
</gene>
<feature type="non-terminal residue" evidence="2">
    <location>
        <position position="212"/>
    </location>
</feature>
<dbReference type="AlphaFoldDB" id="A0A699SA59"/>
<name>A0A699SA59_TANCI</name>
<sequence>MVLYGMVSDKYKLERATGIGLGLWSDLRTLITAKEDRDVSIIWDDQNQWEIQSWRLYPLRTIHALETEAGDIIYMEYMRTFVKNQSTAIYTTWWTWKDVRGLTDDQLQNVYNKIRRAVDLATVKTHHHHFKRSGDTLESSESKKLKYSHSTEQPTELQKTPSVSAGATIAAGDVNSDVPSVFAVLSDSTASSVPAETPIAADVSTTTAAAGS</sequence>
<protein>
    <submittedName>
        <fullName evidence="2">Uncharacterized protein</fullName>
    </submittedName>
</protein>